<evidence type="ECO:0000256" key="1">
    <source>
        <dbReference type="ARBA" id="ARBA00006484"/>
    </source>
</evidence>
<dbReference type="EMBL" id="ML996420">
    <property type="protein sequence ID" value="KAF2726632.1"/>
    <property type="molecule type" value="Genomic_DNA"/>
</dbReference>
<comment type="similarity">
    <text evidence="1">Belongs to the short-chain dehydrogenases/reductases (SDR) family.</text>
</comment>
<feature type="region of interest" description="Disordered" evidence="3">
    <location>
        <begin position="1"/>
        <end position="29"/>
    </location>
</feature>
<keyword evidence="2" id="KW-0560">Oxidoreductase</keyword>
<dbReference type="PANTHER" id="PTHR44196">
    <property type="entry name" value="DEHYDROGENASE/REDUCTASE SDR FAMILY MEMBER 7B"/>
    <property type="match status" value="1"/>
</dbReference>
<dbReference type="PRINTS" id="PR00081">
    <property type="entry name" value="GDHRDH"/>
</dbReference>
<keyword evidence="5" id="KW-1185">Reference proteome</keyword>
<dbReference type="CDD" id="cd05233">
    <property type="entry name" value="SDR_c"/>
    <property type="match status" value="1"/>
</dbReference>
<proteinExistence type="inferred from homology"/>
<evidence type="ECO:0000313" key="5">
    <source>
        <dbReference type="Proteomes" id="UP000799444"/>
    </source>
</evidence>
<protein>
    <submittedName>
        <fullName evidence="4">NAD(P)-binding protein</fullName>
    </submittedName>
</protein>
<dbReference type="Proteomes" id="UP000799444">
    <property type="component" value="Unassembled WGS sequence"/>
</dbReference>
<organism evidence="4 5">
    <name type="scientific">Polyplosphaeria fusca</name>
    <dbReference type="NCBI Taxonomy" id="682080"/>
    <lineage>
        <taxon>Eukaryota</taxon>
        <taxon>Fungi</taxon>
        <taxon>Dikarya</taxon>
        <taxon>Ascomycota</taxon>
        <taxon>Pezizomycotina</taxon>
        <taxon>Dothideomycetes</taxon>
        <taxon>Pleosporomycetidae</taxon>
        <taxon>Pleosporales</taxon>
        <taxon>Tetraplosphaeriaceae</taxon>
        <taxon>Polyplosphaeria</taxon>
    </lineage>
</organism>
<dbReference type="SUPFAM" id="SSF51735">
    <property type="entry name" value="NAD(P)-binding Rossmann-fold domains"/>
    <property type="match status" value="1"/>
</dbReference>
<dbReference type="AlphaFoldDB" id="A0A9P4QG32"/>
<comment type="caution">
    <text evidence="4">The sequence shown here is derived from an EMBL/GenBank/DDBJ whole genome shotgun (WGS) entry which is preliminary data.</text>
</comment>
<sequence length="292" mass="31390">MKPPYPSPTASWHNDKYPTIDPSHPNLSQNGKTVVVTGAGSGVGRATALAFAVAGAERLILIGRTSSTLQETQGMLKEGAPHVDCMVCPASVTDEVKVKDIARDIGPWDVLVLNAGYISSPSTIVNDSVQSWWNNYEVNVKSVVVAAQAFIPNAKPDASLFAVTAGAAVLPPAYTPYLSGYLSSKVAQVKLVEFLAAEHPEIFVCAVHPGMIETDIFKVSGADPTQLPMDTVDLPACFMLWLSQPKAKFLHGKAVWANWDVEELQARAEEIRTSQMMTFGFEGWPFSPVSGS</sequence>
<dbReference type="InterPro" id="IPR036291">
    <property type="entry name" value="NAD(P)-bd_dom_sf"/>
</dbReference>
<dbReference type="PANTHER" id="PTHR44196:SF1">
    <property type="entry name" value="DEHYDROGENASE_REDUCTASE SDR FAMILY MEMBER 7B"/>
    <property type="match status" value="1"/>
</dbReference>
<dbReference type="Gene3D" id="3.40.50.720">
    <property type="entry name" value="NAD(P)-binding Rossmann-like Domain"/>
    <property type="match status" value="1"/>
</dbReference>
<dbReference type="GO" id="GO:0016491">
    <property type="term" value="F:oxidoreductase activity"/>
    <property type="evidence" value="ECO:0007669"/>
    <property type="project" value="UniProtKB-KW"/>
</dbReference>
<dbReference type="GO" id="GO:0016020">
    <property type="term" value="C:membrane"/>
    <property type="evidence" value="ECO:0007669"/>
    <property type="project" value="TreeGrafter"/>
</dbReference>
<accession>A0A9P4QG32</accession>
<name>A0A9P4QG32_9PLEO</name>
<dbReference type="OrthoDB" id="1933717at2759"/>
<evidence type="ECO:0000256" key="2">
    <source>
        <dbReference type="ARBA" id="ARBA00023002"/>
    </source>
</evidence>
<dbReference type="Pfam" id="PF00106">
    <property type="entry name" value="adh_short"/>
    <property type="match status" value="1"/>
</dbReference>
<evidence type="ECO:0000313" key="4">
    <source>
        <dbReference type="EMBL" id="KAF2726632.1"/>
    </source>
</evidence>
<evidence type="ECO:0000256" key="3">
    <source>
        <dbReference type="SAM" id="MobiDB-lite"/>
    </source>
</evidence>
<reference evidence="4" key="1">
    <citation type="journal article" date="2020" name="Stud. Mycol.">
        <title>101 Dothideomycetes genomes: a test case for predicting lifestyles and emergence of pathogens.</title>
        <authorList>
            <person name="Haridas S."/>
            <person name="Albert R."/>
            <person name="Binder M."/>
            <person name="Bloem J."/>
            <person name="Labutti K."/>
            <person name="Salamov A."/>
            <person name="Andreopoulos B."/>
            <person name="Baker S."/>
            <person name="Barry K."/>
            <person name="Bills G."/>
            <person name="Bluhm B."/>
            <person name="Cannon C."/>
            <person name="Castanera R."/>
            <person name="Culley D."/>
            <person name="Daum C."/>
            <person name="Ezra D."/>
            <person name="Gonzalez J."/>
            <person name="Henrissat B."/>
            <person name="Kuo A."/>
            <person name="Liang C."/>
            <person name="Lipzen A."/>
            <person name="Lutzoni F."/>
            <person name="Magnuson J."/>
            <person name="Mondo S."/>
            <person name="Nolan M."/>
            <person name="Ohm R."/>
            <person name="Pangilinan J."/>
            <person name="Park H.-J."/>
            <person name="Ramirez L."/>
            <person name="Alfaro M."/>
            <person name="Sun H."/>
            <person name="Tritt A."/>
            <person name="Yoshinaga Y."/>
            <person name="Zwiers L.-H."/>
            <person name="Turgeon B."/>
            <person name="Goodwin S."/>
            <person name="Spatafora J."/>
            <person name="Crous P."/>
            <person name="Grigoriev I."/>
        </authorList>
    </citation>
    <scope>NUCLEOTIDE SEQUENCE</scope>
    <source>
        <strain evidence="4">CBS 125425</strain>
    </source>
</reference>
<dbReference type="InterPro" id="IPR002347">
    <property type="entry name" value="SDR_fam"/>
</dbReference>
<gene>
    <name evidence="4" type="ORF">EJ04DRAFT_452960</name>
</gene>